<dbReference type="InterPro" id="IPR009282">
    <property type="entry name" value="DUF937"/>
</dbReference>
<evidence type="ECO:0000313" key="1">
    <source>
        <dbReference type="EMBL" id="MFC0590579.1"/>
    </source>
</evidence>
<gene>
    <name evidence="1" type="ORF">ACFFF7_14300</name>
</gene>
<dbReference type="EMBL" id="JBHLTL010000011">
    <property type="protein sequence ID" value="MFC0590579.1"/>
    <property type="molecule type" value="Genomic_DNA"/>
</dbReference>
<organism evidence="1 2">
    <name type="scientific">Novosphingobium aquiterrae</name>
    <dbReference type="NCBI Taxonomy" id="624388"/>
    <lineage>
        <taxon>Bacteria</taxon>
        <taxon>Pseudomonadati</taxon>
        <taxon>Pseudomonadota</taxon>
        <taxon>Alphaproteobacteria</taxon>
        <taxon>Sphingomonadales</taxon>
        <taxon>Sphingomonadaceae</taxon>
        <taxon>Novosphingobium</taxon>
    </lineage>
</organism>
<dbReference type="RefSeq" id="WP_379482032.1">
    <property type="nucleotide sequence ID" value="NZ_JBHLTL010000011.1"/>
</dbReference>
<dbReference type="Pfam" id="PF06078">
    <property type="entry name" value="DUF937"/>
    <property type="match status" value="1"/>
</dbReference>
<evidence type="ECO:0000313" key="2">
    <source>
        <dbReference type="Proteomes" id="UP001589943"/>
    </source>
</evidence>
<accession>A0ABV6PL82</accession>
<reference evidence="1 2" key="1">
    <citation type="submission" date="2024-09" db="EMBL/GenBank/DDBJ databases">
        <authorList>
            <person name="Sun Q."/>
            <person name="Mori K."/>
        </authorList>
    </citation>
    <scope>NUCLEOTIDE SEQUENCE [LARGE SCALE GENOMIC DNA]</scope>
    <source>
        <strain evidence="1 2">NCAIM B.02537</strain>
    </source>
</reference>
<keyword evidence="2" id="KW-1185">Reference proteome</keyword>
<name>A0ABV6PL82_9SPHN</name>
<protein>
    <submittedName>
        <fullName evidence="1">DUF937 domain-containing protein</fullName>
    </submittedName>
</protein>
<proteinExistence type="predicted"/>
<sequence length="190" mass="18276">MSKQLGISPAIAAAGAEALLPAILGGFRKHADSAGGGETGLGSLIGMLGTLGGGALAANVLGPDSTDVDQGNGILGQIFGTKDVSRSVAADAATRTGIDPELLKRMLPLLAMLVGGYLSARAGGSGPLGSGGLGGLGSILEGLGSEAGSVPAPQPEPSGGILGGLGKILDMNGDGNPLDDIIGMAGKLRQ</sequence>
<dbReference type="Proteomes" id="UP001589943">
    <property type="component" value="Unassembled WGS sequence"/>
</dbReference>
<comment type="caution">
    <text evidence="1">The sequence shown here is derived from an EMBL/GenBank/DDBJ whole genome shotgun (WGS) entry which is preliminary data.</text>
</comment>